<dbReference type="AlphaFoldDB" id="A0A6A4P4V9"/>
<gene>
    <name evidence="1" type="ORF">Lalb_Chr16g0389861</name>
</gene>
<comment type="caution">
    <text evidence="1">The sequence shown here is derived from an EMBL/GenBank/DDBJ whole genome shotgun (WGS) entry which is preliminary data.</text>
</comment>
<sequence length="64" mass="7039">MDIFIPEDYVIRRRVEKMAKEAACGKGSKSLSLWNINRNEANGIKASSSTKGFGDNVVFNCLSA</sequence>
<dbReference type="OrthoDB" id="1021286at2759"/>
<organism evidence="1 2">
    <name type="scientific">Lupinus albus</name>
    <name type="common">White lupine</name>
    <name type="synonym">Lupinus termis</name>
    <dbReference type="NCBI Taxonomy" id="3870"/>
    <lineage>
        <taxon>Eukaryota</taxon>
        <taxon>Viridiplantae</taxon>
        <taxon>Streptophyta</taxon>
        <taxon>Embryophyta</taxon>
        <taxon>Tracheophyta</taxon>
        <taxon>Spermatophyta</taxon>
        <taxon>Magnoliopsida</taxon>
        <taxon>eudicotyledons</taxon>
        <taxon>Gunneridae</taxon>
        <taxon>Pentapetalae</taxon>
        <taxon>rosids</taxon>
        <taxon>fabids</taxon>
        <taxon>Fabales</taxon>
        <taxon>Fabaceae</taxon>
        <taxon>Papilionoideae</taxon>
        <taxon>50 kb inversion clade</taxon>
        <taxon>genistoids sensu lato</taxon>
        <taxon>core genistoids</taxon>
        <taxon>Genisteae</taxon>
        <taxon>Lupinus</taxon>
    </lineage>
</organism>
<accession>A0A6A4P4V9</accession>
<evidence type="ECO:0000313" key="1">
    <source>
        <dbReference type="EMBL" id="KAE9597745.1"/>
    </source>
</evidence>
<proteinExistence type="predicted"/>
<dbReference type="Proteomes" id="UP000447434">
    <property type="component" value="Chromosome 16"/>
</dbReference>
<name>A0A6A4P4V9_LUPAL</name>
<evidence type="ECO:0000313" key="2">
    <source>
        <dbReference type="Proteomes" id="UP000447434"/>
    </source>
</evidence>
<reference evidence="2" key="1">
    <citation type="journal article" date="2020" name="Nat. Commun.">
        <title>Genome sequence of the cluster root forming white lupin.</title>
        <authorList>
            <person name="Hufnagel B."/>
            <person name="Marques A."/>
            <person name="Soriano A."/>
            <person name="Marques L."/>
            <person name="Divol F."/>
            <person name="Doumas P."/>
            <person name="Sallet E."/>
            <person name="Mancinotti D."/>
            <person name="Carrere S."/>
            <person name="Marande W."/>
            <person name="Arribat S."/>
            <person name="Keller J."/>
            <person name="Huneau C."/>
            <person name="Blein T."/>
            <person name="Aime D."/>
            <person name="Laguerre M."/>
            <person name="Taylor J."/>
            <person name="Schubert V."/>
            <person name="Nelson M."/>
            <person name="Geu-Flores F."/>
            <person name="Crespi M."/>
            <person name="Gallardo-Guerrero K."/>
            <person name="Delaux P.-M."/>
            <person name="Salse J."/>
            <person name="Berges H."/>
            <person name="Guyot R."/>
            <person name="Gouzy J."/>
            <person name="Peret B."/>
        </authorList>
    </citation>
    <scope>NUCLEOTIDE SEQUENCE [LARGE SCALE GENOMIC DNA]</scope>
    <source>
        <strain evidence="2">cv. Amiga</strain>
    </source>
</reference>
<keyword evidence="2" id="KW-1185">Reference proteome</keyword>
<dbReference type="EMBL" id="WOCE01000016">
    <property type="protein sequence ID" value="KAE9597745.1"/>
    <property type="molecule type" value="Genomic_DNA"/>
</dbReference>
<protein>
    <submittedName>
        <fullName evidence="1">Uncharacterized protein</fullName>
    </submittedName>
</protein>